<evidence type="ECO:0000256" key="1">
    <source>
        <dbReference type="RuleBase" id="RU365011"/>
    </source>
</evidence>
<evidence type="ECO:0000313" key="4">
    <source>
        <dbReference type="EMBL" id="KAF3339070.1"/>
    </source>
</evidence>
<protein>
    <recommendedName>
        <fullName evidence="1">GPI inositol-deacylase</fullName>
        <ecNumber evidence="1">3.1.-.-</ecNumber>
    </recommendedName>
</protein>
<evidence type="ECO:0000313" key="5">
    <source>
        <dbReference type="Proteomes" id="UP000623129"/>
    </source>
</evidence>
<feature type="compositionally biased region" description="Polar residues" evidence="2">
    <location>
        <begin position="1066"/>
        <end position="1075"/>
    </location>
</feature>
<feature type="transmembrane region" description="Helical" evidence="1">
    <location>
        <begin position="706"/>
        <end position="726"/>
    </location>
</feature>
<comment type="function">
    <text evidence="1">Involved in inositol deacylation of GPI-anchored proteins which plays important roles in the quality control and ER-associated degradation of GPI-anchored proteins.</text>
</comment>
<proteinExistence type="inferred from homology"/>
<sequence>MGGFKEHLRLGIIAIVTILGVLLALNQLLKPVPNGCAMTYMYPTYIPIATPANVSSEKYGLFLYHEGWQQIDFAHHLKMLSGVPVLFIPGNGGSYKQVRSLASESFRAYQGGPLEPTFYQEASFVESDGSEELGLPNQYSRMLDWFAVDLEGEHSAMDGRILEEHTEYVVYSIHRILDQYKESQELRIKDGSKEAADALPTSIILVGHSMGGFVARAALIHSHLRKAAVETILTLSSPHQYPPVALQPSLGHFFSHVNGEWKKGYNTDKSHDTFSAAGTRLSNVIVVSIAGGINDYQVRSTLTSLDGIVPPTHGLTLGSSGVNNVWLSMEHQTILWCNQLVVQVSHTLLSIIDPVIGRPFSSTKKRLSVFSKMLDSATSQALSLTRPSDYVHMGSQEKDLFSCPATVQWAHDELDKDLYIKSNVVTVLSMDGRRRWLDIRELGSGGRDHFVLVTNLAPCTGVRVHLWPGKLNSSRVSEVPGSKRIIEVTRKMIPIPAGAAPRQVEPGSQMEQAAPSSFLLLKPDELSGFHFLTISVAPRPTISGRPPPAASMAVGQFFNPKEGERNFSPAMLLHSSYIPKDINLEEDHALVQKMSFSISLGLLPMSLSLQTTGCGIKGSTADKSEEEQNKLCKSRCFPPVVLAWDSASDLRVIPNVYSETIVVDSSPALWGLAKGSEKTNVLLLADPHCSYRVGVSVSISAAASRFILLYSSQIVGFMLSIMFFVLMQQTHAWEVDASVPSVLHSLEMNLRLKAFLLLSCVPVILCVFYSFLAPDQLSSVTSFVPITLLCYLVANGLVILVVFVSKWIFYLLAVLHVLLKRRWQAWESTFSSSFVNQILRFSSSFNSTKIIKGNTNVIVALITIPLVCFVHPAIGLSILLLSHAIHAHSSLSSVLAANFRSQAQRKDACPTSAKSFSDSQLETFNYRHGVFILHLFATLMFVPSLVAWLQRIGMGQNFPWFIDSVLCVGLILHGLFGSKPNINYVSFSLPGFRSNGWELELSHMYLIAGYYSFMISMSLAPYKAFYPLAWIGVTGSTWESIEPQIKFNENEEEVDDLAAYAVSNDNSESTNANNASDRESEIKTPSGPVRHLMYPWVFMGKKQLIVISINTLNIV</sequence>
<dbReference type="EMBL" id="SWLB01000004">
    <property type="protein sequence ID" value="KAF3339070.1"/>
    <property type="molecule type" value="Genomic_DNA"/>
</dbReference>
<feature type="transmembrane region" description="Helical" evidence="1">
    <location>
        <begin position="792"/>
        <end position="819"/>
    </location>
</feature>
<comment type="subcellular location">
    <subcellularLocation>
        <location evidence="1">Endoplasmic reticulum membrane</location>
    </subcellularLocation>
</comment>
<dbReference type="InterPro" id="IPR029058">
    <property type="entry name" value="AB_hydrolase_fold"/>
</dbReference>
<evidence type="ECO:0000259" key="3">
    <source>
        <dbReference type="Pfam" id="PF07819"/>
    </source>
</evidence>
<dbReference type="GO" id="GO:0005789">
    <property type="term" value="C:endoplasmic reticulum membrane"/>
    <property type="evidence" value="ECO:0007669"/>
    <property type="project" value="UniProtKB-SubCell"/>
</dbReference>
<dbReference type="Pfam" id="PF07819">
    <property type="entry name" value="PGAP1"/>
    <property type="match status" value="1"/>
</dbReference>
<dbReference type="Proteomes" id="UP000623129">
    <property type="component" value="Unassembled WGS sequence"/>
</dbReference>
<dbReference type="Gene3D" id="3.40.50.1820">
    <property type="entry name" value="alpha/beta hydrolase"/>
    <property type="match status" value="1"/>
</dbReference>
<keyword evidence="1" id="KW-0378">Hydrolase</keyword>
<feature type="transmembrane region" description="Helical" evidence="1">
    <location>
        <begin position="931"/>
        <end position="949"/>
    </location>
</feature>
<keyword evidence="5" id="KW-1185">Reference proteome</keyword>
<dbReference type="OrthoDB" id="348976at2759"/>
<dbReference type="PANTHER" id="PTHR47346:SF1">
    <property type="entry name" value="GPI INOSITOL-DEACYLASE"/>
    <property type="match status" value="1"/>
</dbReference>
<name>A0A833R6C9_9POAL</name>
<feature type="transmembrane region" description="Helical" evidence="1">
    <location>
        <begin position="1002"/>
        <end position="1022"/>
    </location>
</feature>
<keyword evidence="1" id="KW-0256">Endoplasmic reticulum</keyword>
<comment type="caution">
    <text evidence="4">The sequence shown here is derived from an EMBL/GenBank/DDBJ whole genome shotgun (WGS) entry which is preliminary data.</text>
</comment>
<gene>
    <name evidence="4" type="ORF">FCM35_KLT16541</name>
</gene>
<feature type="transmembrane region" description="Helical" evidence="1">
    <location>
        <begin position="7"/>
        <end position="29"/>
    </location>
</feature>
<feature type="domain" description="GPI inositol-deacylase PGAP1-like alpha/beta" evidence="3">
    <location>
        <begin position="80"/>
        <end position="350"/>
    </location>
</feature>
<feature type="region of interest" description="Disordered" evidence="2">
    <location>
        <begin position="1066"/>
        <end position="1086"/>
    </location>
</feature>
<keyword evidence="1" id="KW-0813">Transport</keyword>
<keyword evidence="1" id="KW-0653">Protein transport</keyword>
<feature type="transmembrane region" description="Helical" evidence="1">
    <location>
        <begin position="961"/>
        <end position="982"/>
    </location>
</feature>
<dbReference type="AlphaFoldDB" id="A0A833R6C9"/>
<dbReference type="SUPFAM" id="SSF53474">
    <property type="entry name" value="alpha/beta-Hydrolases"/>
    <property type="match status" value="1"/>
</dbReference>
<keyword evidence="1" id="KW-0812">Transmembrane</keyword>
<accession>A0A833R6C9</accession>
<reference evidence="4" key="1">
    <citation type="submission" date="2020-01" db="EMBL/GenBank/DDBJ databases">
        <title>Genome sequence of Kobresia littledalei, the first chromosome-level genome in the family Cyperaceae.</title>
        <authorList>
            <person name="Qu G."/>
        </authorList>
    </citation>
    <scope>NUCLEOTIDE SEQUENCE</scope>
    <source>
        <strain evidence="4">C.B.Clarke</strain>
        <tissue evidence="4">Leaf</tissue>
    </source>
</reference>
<keyword evidence="1" id="KW-0472">Membrane</keyword>
<dbReference type="PANTHER" id="PTHR47346">
    <property type="entry name" value="HYDROLASES, ACTING ON ESTER BOND"/>
    <property type="match status" value="1"/>
</dbReference>
<dbReference type="InterPro" id="IPR012908">
    <property type="entry name" value="PGAP1-ab_dom-like"/>
</dbReference>
<feature type="transmembrane region" description="Helical" evidence="1">
    <location>
        <begin position="754"/>
        <end position="772"/>
    </location>
</feature>
<keyword evidence="1" id="KW-1133">Transmembrane helix</keyword>
<dbReference type="EC" id="3.1.-.-" evidence="1"/>
<evidence type="ECO:0000256" key="2">
    <source>
        <dbReference type="SAM" id="MobiDB-lite"/>
    </source>
</evidence>
<dbReference type="GO" id="GO:0016788">
    <property type="term" value="F:hydrolase activity, acting on ester bonds"/>
    <property type="evidence" value="ECO:0007669"/>
    <property type="project" value="InterPro"/>
</dbReference>
<organism evidence="4 5">
    <name type="scientific">Carex littledalei</name>
    <dbReference type="NCBI Taxonomy" id="544730"/>
    <lineage>
        <taxon>Eukaryota</taxon>
        <taxon>Viridiplantae</taxon>
        <taxon>Streptophyta</taxon>
        <taxon>Embryophyta</taxon>
        <taxon>Tracheophyta</taxon>
        <taxon>Spermatophyta</taxon>
        <taxon>Magnoliopsida</taxon>
        <taxon>Liliopsida</taxon>
        <taxon>Poales</taxon>
        <taxon>Cyperaceae</taxon>
        <taxon>Cyperoideae</taxon>
        <taxon>Cariceae</taxon>
        <taxon>Carex</taxon>
        <taxon>Carex subgen. Euthyceras</taxon>
    </lineage>
</organism>
<comment type="similarity">
    <text evidence="1">Belongs to the GPI inositol-deacylase family.</text>
</comment>
<feature type="transmembrane region" description="Helical" evidence="1">
    <location>
        <begin position="857"/>
        <end position="885"/>
    </location>
</feature>
<dbReference type="GO" id="GO:0015031">
    <property type="term" value="P:protein transport"/>
    <property type="evidence" value="ECO:0007669"/>
    <property type="project" value="UniProtKB-KW"/>
</dbReference>